<protein>
    <submittedName>
        <fullName evidence="6">Uncharacterized protein</fullName>
    </submittedName>
</protein>
<dbReference type="AlphaFoldDB" id="A0A8C4S4W7"/>
<evidence type="ECO:0000256" key="3">
    <source>
        <dbReference type="SAM" id="SignalP"/>
    </source>
</evidence>
<keyword evidence="3" id="KW-0732">Signal</keyword>
<evidence type="ECO:0000313" key="6">
    <source>
        <dbReference type="Ensembl" id="ENSECRP00000011435.1"/>
    </source>
</evidence>
<feature type="chain" id="PRO_5034795893" evidence="3">
    <location>
        <begin position="16"/>
        <end position="289"/>
    </location>
</feature>
<keyword evidence="7" id="KW-1185">Reference proteome</keyword>
<dbReference type="PROSITE" id="PS50853">
    <property type="entry name" value="FN3"/>
    <property type="match status" value="1"/>
</dbReference>
<dbReference type="SMART" id="SM00060">
    <property type="entry name" value="FN3"/>
    <property type="match status" value="1"/>
</dbReference>
<dbReference type="FunFam" id="2.60.40.10:FF:000127">
    <property type="entry name" value="titin isoform X1"/>
    <property type="match status" value="1"/>
</dbReference>
<dbReference type="InterPro" id="IPR050964">
    <property type="entry name" value="Striated_Muscle_Regulatory"/>
</dbReference>
<dbReference type="Proteomes" id="UP000694620">
    <property type="component" value="Chromosome 8"/>
</dbReference>
<evidence type="ECO:0000256" key="2">
    <source>
        <dbReference type="ARBA" id="ARBA00023319"/>
    </source>
</evidence>
<dbReference type="GeneTree" id="ENSGT01110000267173"/>
<dbReference type="CDD" id="cd00096">
    <property type="entry name" value="Ig"/>
    <property type="match status" value="1"/>
</dbReference>
<evidence type="ECO:0000259" key="4">
    <source>
        <dbReference type="PROSITE" id="PS50835"/>
    </source>
</evidence>
<dbReference type="SMART" id="SM00408">
    <property type="entry name" value="IGc2"/>
    <property type="match status" value="2"/>
</dbReference>
<evidence type="ECO:0000259" key="5">
    <source>
        <dbReference type="PROSITE" id="PS50853"/>
    </source>
</evidence>
<dbReference type="InterPro" id="IPR007110">
    <property type="entry name" value="Ig-like_dom"/>
</dbReference>
<proteinExistence type="predicted"/>
<dbReference type="PANTHER" id="PTHR13817:SF73">
    <property type="entry name" value="FIBRONECTIN TYPE-III DOMAIN-CONTAINING PROTEIN"/>
    <property type="match status" value="1"/>
</dbReference>
<reference evidence="6" key="3">
    <citation type="submission" date="2025-09" db="UniProtKB">
        <authorList>
            <consortium name="Ensembl"/>
        </authorList>
    </citation>
    <scope>IDENTIFICATION</scope>
</reference>
<feature type="domain" description="Ig-like" evidence="4">
    <location>
        <begin position="84"/>
        <end position="168"/>
    </location>
</feature>
<accession>A0A8C4S4W7</accession>
<keyword evidence="1" id="KW-0677">Repeat</keyword>
<dbReference type="Ensembl" id="ENSECRT00000011622.1">
    <property type="protein sequence ID" value="ENSECRP00000011435.1"/>
    <property type="gene ID" value="ENSECRG00000007620.1"/>
</dbReference>
<dbReference type="Pfam" id="PF00041">
    <property type="entry name" value="fn3"/>
    <property type="match status" value="1"/>
</dbReference>
<dbReference type="PANTHER" id="PTHR13817">
    <property type="entry name" value="TITIN"/>
    <property type="match status" value="1"/>
</dbReference>
<dbReference type="InterPro" id="IPR013783">
    <property type="entry name" value="Ig-like_fold"/>
</dbReference>
<dbReference type="Pfam" id="PF07679">
    <property type="entry name" value="I-set"/>
    <property type="match status" value="2"/>
</dbReference>
<feature type="domain" description="Fibronectin type-III" evidence="5">
    <location>
        <begin position="19"/>
        <end position="114"/>
    </location>
</feature>
<feature type="signal peptide" evidence="3">
    <location>
        <begin position="1"/>
        <end position="15"/>
    </location>
</feature>
<dbReference type="PROSITE" id="PS50835">
    <property type="entry name" value="IG_LIKE"/>
    <property type="match status" value="1"/>
</dbReference>
<name>A0A8C4S4W7_ERPCA</name>
<keyword evidence="2" id="KW-0393">Immunoglobulin domain</keyword>
<dbReference type="InterPro" id="IPR036116">
    <property type="entry name" value="FN3_sf"/>
</dbReference>
<dbReference type="InterPro" id="IPR003598">
    <property type="entry name" value="Ig_sub2"/>
</dbReference>
<reference evidence="6" key="2">
    <citation type="submission" date="2025-08" db="UniProtKB">
        <authorList>
            <consortium name="Ensembl"/>
        </authorList>
    </citation>
    <scope>IDENTIFICATION</scope>
</reference>
<dbReference type="FunFam" id="2.60.40.10:FF:001229">
    <property type="entry name" value="titin isoform X1"/>
    <property type="match status" value="1"/>
</dbReference>
<reference evidence="6" key="1">
    <citation type="submission" date="2021-06" db="EMBL/GenBank/DDBJ databases">
        <authorList>
            <consortium name="Wellcome Sanger Institute Data Sharing"/>
        </authorList>
    </citation>
    <scope>NUCLEOTIDE SEQUENCE [LARGE SCALE GENOMIC DNA]</scope>
</reference>
<evidence type="ECO:0000313" key="7">
    <source>
        <dbReference type="Proteomes" id="UP000694620"/>
    </source>
</evidence>
<dbReference type="Gene3D" id="2.60.40.10">
    <property type="entry name" value="Immunoglobulins"/>
    <property type="match status" value="3"/>
</dbReference>
<dbReference type="InterPro" id="IPR013098">
    <property type="entry name" value="Ig_I-set"/>
</dbReference>
<dbReference type="PRINTS" id="PR00014">
    <property type="entry name" value="FNTYPEIII"/>
</dbReference>
<dbReference type="InterPro" id="IPR003961">
    <property type="entry name" value="FN3_dom"/>
</dbReference>
<dbReference type="SUPFAM" id="SSF49265">
    <property type="entry name" value="Fibronectin type III"/>
    <property type="match status" value="1"/>
</dbReference>
<dbReference type="SUPFAM" id="SSF48726">
    <property type="entry name" value="Immunoglobulin"/>
    <property type="match status" value="2"/>
</dbReference>
<sequence length="289" mass="32915">MVLSMCFMFLPSIIAPPEPPSNPPEILDITKSSVSLSWSRPKDDGGSRVIGYFIDRKEISTDKWVRHNKTHITTTMYTVTGLVPDAEYQFRVIAQNDIGPSQLTCQIIGRPLPDIKWYRYGKELIQSRKYKMSSDGRNHSLTIVTEEQEDEGLYTCRAINDVDEIETSGKLFLQAPPQFHPGFPLKEKYYASAGTSLRLHVVYIGRPVPAILWFHAKKPLKDSENVTVENTEHYTHLVIRNVQRKAHTGKYKVQLSNILAWVLNFPTSASPCIFLSSLLNLAFHVVTYF</sequence>
<dbReference type="InterPro" id="IPR036179">
    <property type="entry name" value="Ig-like_dom_sf"/>
</dbReference>
<evidence type="ECO:0000256" key="1">
    <source>
        <dbReference type="ARBA" id="ARBA00022737"/>
    </source>
</evidence>
<dbReference type="CDD" id="cd00063">
    <property type="entry name" value="FN3"/>
    <property type="match status" value="1"/>
</dbReference>
<organism evidence="6 7">
    <name type="scientific">Erpetoichthys calabaricus</name>
    <name type="common">Rope fish</name>
    <name type="synonym">Calamoichthys calabaricus</name>
    <dbReference type="NCBI Taxonomy" id="27687"/>
    <lineage>
        <taxon>Eukaryota</taxon>
        <taxon>Metazoa</taxon>
        <taxon>Chordata</taxon>
        <taxon>Craniata</taxon>
        <taxon>Vertebrata</taxon>
        <taxon>Euteleostomi</taxon>
        <taxon>Actinopterygii</taxon>
        <taxon>Polypteriformes</taxon>
        <taxon>Polypteridae</taxon>
        <taxon>Erpetoichthys</taxon>
    </lineage>
</organism>